<keyword evidence="3 7" id="KW-0812">Transmembrane</keyword>
<dbReference type="InterPro" id="IPR043428">
    <property type="entry name" value="LivM-like"/>
</dbReference>
<accession>A0A2G1MKT2</accession>
<dbReference type="GO" id="GO:0015658">
    <property type="term" value="F:branched-chain amino acid transmembrane transporter activity"/>
    <property type="evidence" value="ECO:0007669"/>
    <property type="project" value="InterPro"/>
</dbReference>
<feature type="compositionally biased region" description="Basic and acidic residues" evidence="6">
    <location>
        <begin position="385"/>
        <end position="402"/>
    </location>
</feature>
<keyword evidence="2" id="KW-1003">Cell membrane</keyword>
<reference evidence="8 9" key="1">
    <citation type="submission" date="2017-08" db="EMBL/GenBank/DDBJ databases">
        <title>Draft Genome Sequence of Loktanella cinnabarina Strain XM1, Isolated from Coastal Surface Water.</title>
        <authorList>
            <person name="Ma R."/>
            <person name="Wang J."/>
            <person name="Wang Q."/>
            <person name="Ma Z."/>
            <person name="Li J."/>
            <person name="Chen L."/>
        </authorList>
    </citation>
    <scope>NUCLEOTIDE SEQUENCE [LARGE SCALE GENOMIC DNA]</scope>
    <source>
        <strain evidence="8 9">XM1</strain>
    </source>
</reference>
<dbReference type="OrthoDB" id="9804361at2"/>
<feature type="transmembrane region" description="Helical" evidence="7">
    <location>
        <begin position="286"/>
        <end position="311"/>
    </location>
</feature>
<comment type="subcellular location">
    <subcellularLocation>
        <location evidence="1">Cell membrane</location>
        <topology evidence="1">Multi-pass membrane protein</topology>
    </subcellularLocation>
</comment>
<dbReference type="InterPro" id="IPR001851">
    <property type="entry name" value="ABC_transp_permease"/>
</dbReference>
<dbReference type="PANTHER" id="PTHR30482:SF17">
    <property type="entry name" value="ABC TRANSPORTER ATP-BINDING PROTEIN"/>
    <property type="match status" value="1"/>
</dbReference>
<evidence type="ECO:0000313" key="9">
    <source>
        <dbReference type="Proteomes" id="UP000221860"/>
    </source>
</evidence>
<sequence>MLGLERKDTLLLIAVAFITLFAPIILNPFPAGSALAQFNAGYPDLMQRFVIFGIFAIGFNILFGLTGYLSFGHAAFLGIGSYSAVWMFKLLSMNVIPAILLSIVMAGLFALVIGFVSLRRSGIYFSILTLAFAQMSYNLAYSVLTPITNGETGLQLTLSDPRILDGDTGGGLPVTSLFGAEMRETTTLFIGPWSWDFSVGYYFCAVLMLLAFYLSVRIFRSPFGMMLRAVKSNQQRMNYTGLNTRPYTLAAFVISGMYAGLAGGLLAAMDPLAGADRMQWTASGEVVLMTILGGAGTLIGPVLGAGFIKYFENIFSKINDGILHQWFAFMPDGLENVMVALIHPFIGKGWHLTLGIMFMLVVIFLPGGLVEGAQRTGRMFRRRDRNADHVESDAARQRAAAE</sequence>
<dbReference type="GO" id="GO:0005886">
    <property type="term" value="C:plasma membrane"/>
    <property type="evidence" value="ECO:0007669"/>
    <property type="project" value="UniProtKB-SubCell"/>
</dbReference>
<feature type="transmembrane region" description="Helical" evidence="7">
    <location>
        <begin position="323"/>
        <end position="346"/>
    </location>
</feature>
<dbReference type="RefSeq" id="WP_099273682.1">
    <property type="nucleotide sequence ID" value="NZ_KZ304951.1"/>
</dbReference>
<evidence type="ECO:0000256" key="4">
    <source>
        <dbReference type="ARBA" id="ARBA00022989"/>
    </source>
</evidence>
<feature type="transmembrane region" description="Helical" evidence="7">
    <location>
        <begin position="46"/>
        <end position="63"/>
    </location>
</feature>
<dbReference type="AlphaFoldDB" id="A0A2G1MKT2"/>
<dbReference type="EMBL" id="NQWH01000003">
    <property type="protein sequence ID" value="PHP29272.1"/>
    <property type="molecule type" value="Genomic_DNA"/>
</dbReference>
<evidence type="ECO:0000256" key="6">
    <source>
        <dbReference type="SAM" id="MobiDB-lite"/>
    </source>
</evidence>
<keyword evidence="9" id="KW-1185">Reference proteome</keyword>
<dbReference type="PANTHER" id="PTHR30482">
    <property type="entry name" value="HIGH-AFFINITY BRANCHED-CHAIN AMINO ACID TRANSPORT SYSTEM PERMEASE"/>
    <property type="match status" value="1"/>
</dbReference>
<name>A0A2G1MKT2_9RHOB</name>
<evidence type="ECO:0000256" key="5">
    <source>
        <dbReference type="ARBA" id="ARBA00023136"/>
    </source>
</evidence>
<feature type="transmembrane region" description="Helical" evidence="7">
    <location>
        <begin position="123"/>
        <end position="144"/>
    </location>
</feature>
<dbReference type="Proteomes" id="UP000221860">
    <property type="component" value="Unassembled WGS sequence"/>
</dbReference>
<organism evidence="8 9">
    <name type="scientific">Limimaricola cinnabarinus</name>
    <dbReference type="NCBI Taxonomy" id="1125964"/>
    <lineage>
        <taxon>Bacteria</taxon>
        <taxon>Pseudomonadati</taxon>
        <taxon>Pseudomonadota</taxon>
        <taxon>Alphaproteobacteria</taxon>
        <taxon>Rhodobacterales</taxon>
        <taxon>Paracoccaceae</taxon>
        <taxon>Limimaricola</taxon>
    </lineage>
</organism>
<dbReference type="Pfam" id="PF02653">
    <property type="entry name" value="BPD_transp_2"/>
    <property type="match status" value="1"/>
</dbReference>
<feature type="transmembrane region" description="Helical" evidence="7">
    <location>
        <begin position="9"/>
        <end position="26"/>
    </location>
</feature>
<evidence type="ECO:0000313" key="8">
    <source>
        <dbReference type="EMBL" id="PHP29272.1"/>
    </source>
</evidence>
<evidence type="ECO:0000256" key="7">
    <source>
        <dbReference type="SAM" id="Phobius"/>
    </source>
</evidence>
<feature type="transmembrane region" description="Helical" evidence="7">
    <location>
        <begin position="352"/>
        <end position="373"/>
    </location>
</feature>
<protein>
    <submittedName>
        <fullName evidence="8">Branched-chain amino acid ABC transporter permease</fullName>
    </submittedName>
</protein>
<feature type="transmembrane region" description="Helical" evidence="7">
    <location>
        <begin position="246"/>
        <end position="266"/>
    </location>
</feature>
<evidence type="ECO:0000256" key="2">
    <source>
        <dbReference type="ARBA" id="ARBA00022475"/>
    </source>
</evidence>
<comment type="caution">
    <text evidence="8">The sequence shown here is derived from an EMBL/GenBank/DDBJ whole genome shotgun (WGS) entry which is preliminary data.</text>
</comment>
<proteinExistence type="predicted"/>
<evidence type="ECO:0000256" key="1">
    <source>
        <dbReference type="ARBA" id="ARBA00004651"/>
    </source>
</evidence>
<feature type="transmembrane region" description="Helical" evidence="7">
    <location>
        <begin position="199"/>
        <end position="219"/>
    </location>
</feature>
<feature type="transmembrane region" description="Helical" evidence="7">
    <location>
        <begin position="94"/>
        <end position="116"/>
    </location>
</feature>
<dbReference type="CDD" id="cd06581">
    <property type="entry name" value="TM_PBP1_LivM_like"/>
    <property type="match status" value="1"/>
</dbReference>
<keyword evidence="5 7" id="KW-0472">Membrane</keyword>
<feature type="region of interest" description="Disordered" evidence="6">
    <location>
        <begin position="382"/>
        <end position="402"/>
    </location>
</feature>
<keyword evidence="4 7" id="KW-1133">Transmembrane helix</keyword>
<evidence type="ECO:0000256" key="3">
    <source>
        <dbReference type="ARBA" id="ARBA00022692"/>
    </source>
</evidence>
<gene>
    <name evidence="8" type="ORF">CJ301_02050</name>
</gene>